<feature type="compositionally biased region" description="Acidic residues" evidence="4">
    <location>
        <begin position="419"/>
        <end position="447"/>
    </location>
</feature>
<dbReference type="InterPro" id="IPR001254">
    <property type="entry name" value="Trypsin_dom"/>
</dbReference>
<keyword evidence="5" id="KW-0732">Signal</keyword>
<dbReference type="InterPro" id="IPR024038">
    <property type="entry name" value="MYXO-CTERM"/>
</dbReference>
<accession>A6G4I6</accession>
<dbReference type="InterPro" id="IPR018114">
    <property type="entry name" value="TRYPSIN_HIS"/>
</dbReference>
<comment type="caution">
    <text evidence="7">The sequence shown here is derived from an EMBL/GenBank/DDBJ whole genome shotgun (WGS) entry which is preliminary data.</text>
</comment>
<dbReference type="PROSITE" id="PS00134">
    <property type="entry name" value="TRYPSIN_HIS"/>
    <property type="match status" value="1"/>
</dbReference>
<keyword evidence="3" id="KW-0378">Hydrolase</keyword>
<dbReference type="SUPFAM" id="SSF50494">
    <property type="entry name" value="Trypsin-like serine proteases"/>
    <property type="match status" value="1"/>
</dbReference>
<evidence type="ECO:0000313" key="8">
    <source>
        <dbReference type="Proteomes" id="UP000005801"/>
    </source>
</evidence>
<dbReference type="InterPro" id="IPR033116">
    <property type="entry name" value="TRYPSIN_SER"/>
</dbReference>
<dbReference type="STRING" id="391625.PPSIR1_04138"/>
<proteinExistence type="inferred from homology"/>
<dbReference type="Pfam" id="PF17957">
    <property type="entry name" value="Big_7"/>
    <property type="match status" value="1"/>
</dbReference>
<dbReference type="Proteomes" id="UP000005801">
    <property type="component" value="Unassembled WGS sequence"/>
</dbReference>
<feature type="signal peptide" evidence="5">
    <location>
        <begin position="1"/>
        <end position="17"/>
    </location>
</feature>
<evidence type="ECO:0000259" key="6">
    <source>
        <dbReference type="PROSITE" id="PS50240"/>
    </source>
</evidence>
<sequence>MSLAIAAAALVADTAHAGGPEGMRLAPVDANAWTDAGDIDPGVEQDPAIYGGTSANYCGWPTAVYLDMGFTACTGTLVHPDIVITAAHCPSSTSGLATTIRFGEGQAGGERAVQATCYSNPAWNGAVGPADYGYCRLNQPVTDIPIVPPAYGCDVTALTPGREVTIVGFGQSNNGGSGTKRQVTTTITAIGDQAQIGGNGLDSCQGDSGGPVYVKLDSAFGGDDTWRVFGITSGGGACGTGGIYALMHEAIPWIEQHSGVDITPCQDVQGNWLPTPECGGMPYDPGGSGNGTWANGCSAGAVSGFGGLCGEPFGAEDDTEPPYVQIVTPNDGDEFPLDGGSSTVVTIGVAADDGEGYGVAEVRLLINGNEFPNNEDTAAPFQWDLTMTEGAYTVQAVALDFSGNEAFSNTIGIGVGDSAPEESGGEEGEDSGDDGNEEDDDGGDEVGADSTGGGFNFGDPVEVGCACSSEPTGSGSGGWLGLIGLIGLVGLRRRLRG</sequence>
<dbReference type="PRINTS" id="PR00722">
    <property type="entry name" value="CHYMOTRYPSIN"/>
</dbReference>
<feature type="region of interest" description="Disordered" evidence="4">
    <location>
        <begin position="412"/>
        <end position="455"/>
    </location>
</feature>
<dbReference type="InterPro" id="IPR001314">
    <property type="entry name" value="Peptidase_S1A"/>
</dbReference>
<dbReference type="PANTHER" id="PTHR24276:SF98">
    <property type="entry name" value="FI18310P1-RELATED"/>
    <property type="match status" value="1"/>
</dbReference>
<dbReference type="PROSITE" id="PS50240">
    <property type="entry name" value="TRYPSIN_DOM"/>
    <property type="match status" value="1"/>
</dbReference>
<dbReference type="InterPro" id="IPR009003">
    <property type="entry name" value="Peptidase_S1_PA"/>
</dbReference>
<dbReference type="PANTHER" id="PTHR24276">
    <property type="entry name" value="POLYSERASE-RELATED"/>
    <property type="match status" value="1"/>
</dbReference>
<dbReference type="SMART" id="SM00020">
    <property type="entry name" value="Tryp_SPc"/>
    <property type="match status" value="1"/>
</dbReference>
<protein>
    <submittedName>
        <fullName evidence="7">Peptidase, S1 (Chymotrypsin) family protein</fullName>
    </submittedName>
</protein>
<comment type="similarity">
    <text evidence="1">Belongs to the peptidase S1 family.</text>
</comment>
<keyword evidence="8" id="KW-1185">Reference proteome</keyword>
<feature type="domain" description="Peptidase S1" evidence="6">
    <location>
        <begin position="49"/>
        <end position="259"/>
    </location>
</feature>
<dbReference type="NCBIfam" id="TIGR03901">
    <property type="entry name" value="MYXO-CTERM"/>
    <property type="match status" value="1"/>
</dbReference>
<evidence type="ECO:0000313" key="7">
    <source>
        <dbReference type="EMBL" id="EDM79298.1"/>
    </source>
</evidence>
<evidence type="ECO:0000256" key="4">
    <source>
        <dbReference type="SAM" id="MobiDB-lite"/>
    </source>
</evidence>
<dbReference type="EMBL" id="ABCS01000021">
    <property type="protein sequence ID" value="EDM79298.1"/>
    <property type="molecule type" value="Genomic_DNA"/>
</dbReference>
<dbReference type="InterPro" id="IPR043504">
    <property type="entry name" value="Peptidase_S1_PA_chymotrypsin"/>
</dbReference>
<dbReference type="AlphaFoldDB" id="A6G4I6"/>
<dbReference type="PROSITE" id="PS00135">
    <property type="entry name" value="TRYPSIN_SER"/>
    <property type="match status" value="1"/>
</dbReference>
<dbReference type="InterPro" id="IPR050430">
    <property type="entry name" value="Peptidase_S1"/>
</dbReference>
<evidence type="ECO:0000256" key="1">
    <source>
        <dbReference type="ARBA" id="ARBA00007664"/>
    </source>
</evidence>
<dbReference type="GO" id="GO:0006508">
    <property type="term" value="P:proteolysis"/>
    <property type="evidence" value="ECO:0007669"/>
    <property type="project" value="UniProtKB-KW"/>
</dbReference>
<dbReference type="Gene3D" id="2.60.40.10">
    <property type="entry name" value="Immunoglobulins"/>
    <property type="match status" value="1"/>
</dbReference>
<dbReference type="GO" id="GO:0004252">
    <property type="term" value="F:serine-type endopeptidase activity"/>
    <property type="evidence" value="ECO:0007669"/>
    <property type="project" value="InterPro"/>
</dbReference>
<keyword evidence="2" id="KW-1015">Disulfide bond</keyword>
<organism evidence="7 8">
    <name type="scientific">Plesiocystis pacifica SIR-1</name>
    <dbReference type="NCBI Taxonomy" id="391625"/>
    <lineage>
        <taxon>Bacteria</taxon>
        <taxon>Pseudomonadati</taxon>
        <taxon>Myxococcota</taxon>
        <taxon>Polyangia</taxon>
        <taxon>Nannocystales</taxon>
        <taxon>Nannocystaceae</taxon>
        <taxon>Plesiocystis</taxon>
    </lineage>
</organism>
<evidence type="ECO:0000256" key="2">
    <source>
        <dbReference type="ARBA" id="ARBA00023157"/>
    </source>
</evidence>
<feature type="chain" id="PRO_5002695108" evidence="5">
    <location>
        <begin position="18"/>
        <end position="497"/>
    </location>
</feature>
<evidence type="ECO:0000256" key="5">
    <source>
        <dbReference type="SAM" id="SignalP"/>
    </source>
</evidence>
<reference evidence="7 8" key="1">
    <citation type="submission" date="2007-06" db="EMBL/GenBank/DDBJ databases">
        <authorList>
            <person name="Shimkets L."/>
            <person name="Ferriera S."/>
            <person name="Johnson J."/>
            <person name="Kravitz S."/>
            <person name="Beeson K."/>
            <person name="Sutton G."/>
            <person name="Rogers Y.-H."/>
            <person name="Friedman R."/>
            <person name="Frazier M."/>
            <person name="Venter J.C."/>
        </authorList>
    </citation>
    <scope>NUCLEOTIDE SEQUENCE [LARGE SCALE GENOMIC DNA]</scope>
    <source>
        <strain evidence="7 8">SIR-1</strain>
    </source>
</reference>
<dbReference type="Pfam" id="PF00089">
    <property type="entry name" value="Trypsin"/>
    <property type="match status" value="1"/>
</dbReference>
<keyword evidence="3" id="KW-0645">Protease</keyword>
<gene>
    <name evidence="7" type="ORF">PPSIR1_04138</name>
</gene>
<dbReference type="InterPro" id="IPR013783">
    <property type="entry name" value="Ig-like_fold"/>
</dbReference>
<keyword evidence="3" id="KW-0720">Serine protease</keyword>
<name>A6G4I6_9BACT</name>
<evidence type="ECO:0000256" key="3">
    <source>
        <dbReference type="RuleBase" id="RU363034"/>
    </source>
</evidence>
<dbReference type="eggNOG" id="COG5640">
    <property type="taxonomic scope" value="Bacteria"/>
</dbReference>
<dbReference type="Gene3D" id="2.40.10.10">
    <property type="entry name" value="Trypsin-like serine proteases"/>
    <property type="match status" value="1"/>
</dbReference>